<keyword evidence="2" id="KW-1185">Reference proteome</keyword>
<sequence length="193" mass="21453">MTHLPLVEPGAAGRARHTALVDGKPGATETDRFASLHEAAETLLDELSARFQVERRESKEPLGLDDALVRTVRLIPRMPTAAPLAVHFTELGLTLRFGRWWWESLPACVCETCDEDPAVLADRLRTHTEALIEGGLWERVRRGFSGSWFETRLIGTGVKYDREGPLSAAGARDARRGGFAAAIQWAPWQRRSL</sequence>
<gene>
    <name evidence="1" type="ORF">SAMN05421541_114167</name>
</gene>
<dbReference type="STRING" id="35752.SAMN05421541_114167"/>
<dbReference type="Pfam" id="PF19736">
    <property type="entry name" value="DUF6226"/>
    <property type="match status" value="1"/>
</dbReference>
<proteinExistence type="predicted"/>
<dbReference type="EMBL" id="FONV01000014">
    <property type="protein sequence ID" value="SFF59463.1"/>
    <property type="molecule type" value="Genomic_DNA"/>
</dbReference>
<name>A0A1I2JZ94_9ACTN</name>
<reference evidence="1 2" key="1">
    <citation type="submission" date="2016-10" db="EMBL/GenBank/DDBJ databases">
        <authorList>
            <person name="de Groot N.N."/>
        </authorList>
    </citation>
    <scope>NUCLEOTIDE SEQUENCE [LARGE SCALE GENOMIC DNA]</scope>
    <source>
        <strain evidence="1 2">DSM 43019</strain>
    </source>
</reference>
<dbReference type="InterPro" id="IPR045773">
    <property type="entry name" value="DUF6226"/>
</dbReference>
<dbReference type="Proteomes" id="UP000199645">
    <property type="component" value="Unassembled WGS sequence"/>
</dbReference>
<accession>A0A1I2JZ94</accession>
<protein>
    <submittedName>
        <fullName evidence="1">Uncharacterized protein</fullName>
    </submittedName>
</protein>
<evidence type="ECO:0000313" key="1">
    <source>
        <dbReference type="EMBL" id="SFF59463.1"/>
    </source>
</evidence>
<evidence type="ECO:0000313" key="2">
    <source>
        <dbReference type="Proteomes" id="UP000199645"/>
    </source>
</evidence>
<organism evidence="1 2">
    <name type="scientific">Actinoplanes philippinensis</name>
    <dbReference type="NCBI Taxonomy" id="35752"/>
    <lineage>
        <taxon>Bacteria</taxon>
        <taxon>Bacillati</taxon>
        <taxon>Actinomycetota</taxon>
        <taxon>Actinomycetes</taxon>
        <taxon>Micromonosporales</taxon>
        <taxon>Micromonosporaceae</taxon>
        <taxon>Actinoplanes</taxon>
    </lineage>
</organism>
<dbReference type="AlphaFoldDB" id="A0A1I2JZ94"/>